<accession>A0A831YCK5</accession>
<dbReference type="InterPro" id="IPR004846">
    <property type="entry name" value="T2SS/T3SS_dom"/>
</dbReference>
<evidence type="ECO:0000313" key="3">
    <source>
        <dbReference type="EMBL" id="HEV08798.1"/>
    </source>
</evidence>
<comment type="similarity">
    <text evidence="1">Belongs to the bacterial secretin family.</text>
</comment>
<feature type="domain" description="Type II/III secretion system secretin-like" evidence="2">
    <location>
        <begin position="462"/>
        <end position="619"/>
    </location>
</feature>
<protein>
    <submittedName>
        <fullName evidence="3">Pilus assembly protein PilQ</fullName>
    </submittedName>
</protein>
<sequence>MKNKAIKFTLATLCLFSISHAEKIKLEFTNAKLSTVVDAISQVSKVNILWDKNAIAKKDSLTSISIQKPVNDLFILNKILLENGLILVKDKKFDIYYVKQADEANIAFPPEVTPVLGTDPFNKVVKFIESIKTENAILDYDTKTLTIYYKDTKENIDRVKEFLGPYSKYVLQEAKDKADIINKKGKPITKEYPLSYEDYKSIEQELLNNMSIFGKVEYDKNKGRLVITDLAENIQKITPLISKKIQGKIVTRCFYVRELEPGEIFYKIKFGELSEVGSVNFLYRGFDIDTITAPSGQPPQVVSLSKTYVLDDKSVKETTAEGQPQQTQTIIAQQPTAKKSVSGGYTINSLPRICISDTPEVIDKIKYKYYNELLDKPYQIMIEARIVEISSNSLKDLGIQWGGLFQKTNTVVAGTSLSKSSMGMPTNYAVDFPAANISQGQGFALGFVTGNLANYLDIRLSALQKVGKSKLLSAPKILTTDGETALIRQGFEIPYITGATATTPGNVNFKNAVMQLKVTPFSMTDGNIVLNIELSKDEPDFSRAIQGVPPIITKTVISRVAVKDGATVVIGGIIEKKESEIDSGVPGLMNIPLLGYLFKNKYKSSDSSELLIFISPKIVYE</sequence>
<evidence type="ECO:0000256" key="1">
    <source>
        <dbReference type="RuleBase" id="RU004003"/>
    </source>
</evidence>
<reference evidence="3" key="1">
    <citation type="journal article" date="2020" name="mSystems">
        <title>Genome- and Community-Level Interaction Insights into Carbon Utilization and Element Cycling Functions of Hydrothermarchaeota in Hydrothermal Sediment.</title>
        <authorList>
            <person name="Zhou Z."/>
            <person name="Liu Y."/>
            <person name="Xu W."/>
            <person name="Pan J."/>
            <person name="Luo Z.H."/>
            <person name="Li M."/>
        </authorList>
    </citation>
    <scope>NUCLEOTIDE SEQUENCE [LARGE SCALE GENOMIC DNA]</scope>
    <source>
        <strain evidence="3">SpSt-1257</strain>
    </source>
</reference>
<dbReference type="PANTHER" id="PTHR30604">
    <property type="entry name" value="PROTEIN TRANSPORT PROTEIN HOFQ"/>
    <property type="match status" value="1"/>
</dbReference>
<dbReference type="PANTHER" id="PTHR30604:SF1">
    <property type="entry name" value="DNA UTILIZATION PROTEIN HOFQ"/>
    <property type="match status" value="1"/>
</dbReference>
<evidence type="ECO:0000259" key="2">
    <source>
        <dbReference type="Pfam" id="PF00263"/>
    </source>
</evidence>
<dbReference type="InterPro" id="IPR051808">
    <property type="entry name" value="Type_IV_pilus_biogenesis"/>
</dbReference>
<dbReference type="Proteomes" id="UP000885621">
    <property type="component" value="Unassembled WGS sequence"/>
</dbReference>
<dbReference type="PRINTS" id="PR00811">
    <property type="entry name" value="BCTERIALGSPD"/>
</dbReference>
<dbReference type="Pfam" id="PF00263">
    <property type="entry name" value="Secretin"/>
    <property type="match status" value="1"/>
</dbReference>
<dbReference type="Gene3D" id="3.55.50.30">
    <property type="match status" value="1"/>
</dbReference>
<comment type="caution">
    <text evidence="3">The sequence shown here is derived from an EMBL/GenBank/DDBJ whole genome shotgun (WGS) entry which is preliminary data.</text>
</comment>
<dbReference type="EMBL" id="DSFC01000007">
    <property type="protein sequence ID" value="HEV08798.1"/>
    <property type="molecule type" value="Genomic_DNA"/>
</dbReference>
<proteinExistence type="inferred from homology"/>
<organism evidence="3">
    <name type="scientific">Sulfurihydrogenibium azorense</name>
    <dbReference type="NCBI Taxonomy" id="309806"/>
    <lineage>
        <taxon>Bacteria</taxon>
        <taxon>Pseudomonadati</taxon>
        <taxon>Aquificota</taxon>
        <taxon>Aquificia</taxon>
        <taxon>Aquificales</taxon>
        <taxon>Hydrogenothermaceae</taxon>
        <taxon>Sulfurihydrogenibium</taxon>
    </lineage>
</organism>
<name>A0A831YCK5_9AQUI</name>
<gene>
    <name evidence="3" type="ORF">ENO34_00160</name>
</gene>
<dbReference type="AlphaFoldDB" id="A0A831YCK5"/>
<dbReference type="InterPro" id="IPR001775">
    <property type="entry name" value="GspD/PilQ"/>
</dbReference>
<dbReference type="GO" id="GO:0009306">
    <property type="term" value="P:protein secretion"/>
    <property type="evidence" value="ECO:0007669"/>
    <property type="project" value="InterPro"/>
</dbReference>